<dbReference type="Gene3D" id="3.40.47.10">
    <property type="match status" value="1"/>
</dbReference>
<organism evidence="2">
    <name type="scientific">Nonomuraea gerenzanensis</name>
    <dbReference type="NCBI Taxonomy" id="93944"/>
    <lineage>
        <taxon>Bacteria</taxon>
        <taxon>Bacillati</taxon>
        <taxon>Actinomycetota</taxon>
        <taxon>Actinomycetes</taxon>
        <taxon>Streptosporangiales</taxon>
        <taxon>Streptosporangiaceae</taxon>
        <taxon>Nonomuraea</taxon>
    </lineage>
</organism>
<feature type="domain" description="Thiolase C-terminal" evidence="1">
    <location>
        <begin position="246"/>
        <end position="372"/>
    </location>
</feature>
<dbReference type="RefSeq" id="WP_225275868.1">
    <property type="nucleotide sequence ID" value="NZ_CP084058.1"/>
</dbReference>
<dbReference type="PIRSF" id="PIRSF000429">
    <property type="entry name" value="Ac-CoA_Ac_transf"/>
    <property type="match status" value="1"/>
</dbReference>
<dbReference type="InterPro" id="IPR016039">
    <property type="entry name" value="Thiolase-like"/>
</dbReference>
<dbReference type="EMBL" id="LT559118">
    <property type="protein sequence ID" value="SBO96578.1"/>
    <property type="molecule type" value="Genomic_DNA"/>
</dbReference>
<dbReference type="Pfam" id="PF22691">
    <property type="entry name" value="Thiolase_C_1"/>
    <property type="match status" value="1"/>
</dbReference>
<name>A0A1M4ED34_9ACTN</name>
<evidence type="ECO:0000259" key="1">
    <source>
        <dbReference type="Pfam" id="PF22691"/>
    </source>
</evidence>
<accession>A0A1M4ED34</accession>
<gene>
    <name evidence="2" type="ORF">BN4615_P6094</name>
</gene>
<proteinExistence type="predicted"/>
<dbReference type="InterPro" id="IPR002155">
    <property type="entry name" value="Thiolase"/>
</dbReference>
<dbReference type="SUPFAM" id="SSF53901">
    <property type="entry name" value="Thiolase-like"/>
    <property type="match status" value="1"/>
</dbReference>
<dbReference type="CDD" id="cd00829">
    <property type="entry name" value="SCP-x_thiolase"/>
    <property type="match status" value="1"/>
</dbReference>
<evidence type="ECO:0000313" key="2">
    <source>
        <dbReference type="EMBL" id="SBO96578.1"/>
    </source>
</evidence>
<dbReference type="AlphaFoldDB" id="A0A1M4ED34"/>
<dbReference type="GO" id="GO:0016747">
    <property type="term" value="F:acyltransferase activity, transferring groups other than amino-acyl groups"/>
    <property type="evidence" value="ECO:0007669"/>
    <property type="project" value="InterPro"/>
</dbReference>
<dbReference type="InterPro" id="IPR055140">
    <property type="entry name" value="Thiolase_C_2"/>
</dbReference>
<dbReference type="PANTHER" id="PTHR42870">
    <property type="entry name" value="ACETYL-COA C-ACETYLTRANSFERASE"/>
    <property type="match status" value="1"/>
</dbReference>
<dbReference type="PANTHER" id="PTHR42870:SF1">
    <property type="entry name" value="NON-SPECIFIC LIPID-TRANSFER PROTEIN-LIKE 2"/>
    <property type="match status" value="1"/>
</dbReference>
<protein>
    <recommendedName>
        <fullName evidence="1">Thiolase C-terminal domain-containing protein</fullName>
    </recommendedName>
</protein>
<reference evidence="2" key="1">
    <citation type="submission" date="2016-04" db="EMBL/GenBank/DDBJ databases">
        <authorList>
            <person name="Evans L.H."/>
            <person name="Alamgir A."/>
            <person name="Owens N."/>
            <person name="Weber N.D."/>
            <person name="Virtaneva K."/>
            <person name="Barbian K."/>
            <person name="Babar A."/>
            <person name="Rosenke K."/>
        </authorList>
    </citation>
    <scope>NUCLEOTIDE SEQUENCE</scope>
    <source>
        <strain evidence="2">Nono1</strain>
    </source>
</reference>
<sequence>MSHPTRDHVAIVGAAESPYTRHPGAGTTTAGVLRDAVVRALRDAGLEPGDVDGLGVASFTLGPDHAIDLAWRLGLKLRWIMQDTNGGASAGGMLQHAVRAVEAGDASVVVLVAGDAMDKAAHTRLVRAYNQATVDHLADLPMTGPNALFAMLTQRQMAAWQLDRKDYGDLVVAQRAWAGLNQGAVYRAPMTLAEYLDAPLVAAPLGRYDCVPPVTGADAIVVAGEERTTGRRARVLAVTTAYNADDQAGDGIQTAVAGCAPAAWERAGVAPTDADVISVYDDYPAMVLSQLVDLGVTHPGAIRAVIAEQIATRRLPVNTSGGQLSAGQAGAAGGMHGLVEVVQQLRGRASGRQVEARIGVVTGYGMVLYRHGSCGNVAVLEAVA</sequence>